<feature type="region of interest" description="Disordered" evidence="1">
    <location>
        <begin position="1"/>
        <end position="23"/>
    </location>
</feature>
<feature type="compositionally biased region" description="Basic and acidic residues" evidence="1">
    <location>
        <begin position="551"/>
        <end position="563"/>
    </location>
</feature>
<dbReference type="EMBL" id="JAIPUX010001880">
    <property type="protein sequence ID" value="KAH0624184.1"/>
    <property type="molecule type" value="Genomic_DNA"/>
</dbReference>
<proteinExistence type="predicted"/>
<evidence type="ECO:0000313" key="3">
    <source>
        <dbReference type="Proteomes" id="UP000826234"/>
    </source>
</evidence>
<keyword evidence="3" id="KW-1185">Reference proteome</keyword>
<feature type="compositionally biased region" description="Polar residues" evidence="1">
    <location>
        <begin position="711"/>
        <end position="720"/>
    </location>
</feature>
<name>A0ABQ7T3W4_PHRPL</name>
<feature type="compositionally biased region" description="Basic residues" evidence="1">
    <location>
        <begin position="47"/>
        <end position="59"/>
    </location>
</feature>
<evidence type="ECO:0000313" key="2">
    <source>
        <dbReference type="EMBL" id="KAH0624184.1"/>
    </source>
</evidence>
<feature type="compositionally biased region" description="Basic and acidic residues" evidence="1">
    <location>
        <begin position="332"/>
        <end position="341"/>
    </location>
</feature>
<comment type="caution">
    <text evidence="2">The sequence shown here is derived from an EMBL/GenBank/DDBJ whole genome shotgun (WGS) entry which is preliminary data.</text>
</comment>
<feature type="region of interest" description="Disordered" evidence="1">
    <location>
        <begin position="649"/>
        <end position="728"/>
    </location>
</feature>
<evidence type="ECO:0000256" key="1">
    <source>
        <dbReference type="SAM" id="MobiDB-lite"/>
    </source>
</evidence>
<reference evidence="2 3" key="1">
    <citation type="journal article" date="2022" name="Gigascience">
        <title>A chromosome-level genome assembly and annotation of the desert horned lizard, Phrynosoma platyrhinos, provides insight into chromosomal rearrangements among reptiles.</title>
        <authorList>
            <person name="Koochekian N."/>
            <person name="Ascanio A."/>
            <person name="Farleigh K."/>
            <person name="Card D.C."/>
            <person name="Schield D.R."/>
            <person name="Castoe T.A."/>
            <person name="Jezkova T."/>
        </authorList>
    </citation>
    <scope>NUCLEOTIDE SEQUENCE [LARGE SCALE GENOMIC DNA]</scope>
    <source>
        <strain evidence="2">NK-2021</strain>
    </source>
</reference>
<dbReference type="Proteomes" id="UP000826234">
    <property type="component" value="Unassembled WGS sequence"/>
</dbReference>
<feature type="region of interest" description="Disordered" evidence="1">
    <location>
        <begin position="300"/>
        <end position="350"/>
    </location>
</feature>
<gene>
    <name evidence="2" type="ORF">JD844_007672</name>
</gene>
<protein>
    <submittedName>
        <fullName evidence="2">Uncharacterized protein</fullName>
    </submittedName>
</protein>
<sequence>MNEERVTSGTDIVEEDTDAGGQQRSTGCFQVSALCCCISKRRIHLPGRRPKDRKKKNEKKKTGDGSFGDTIFEGRPQNLSQDYWSMTSAGDLGVVQTEGIKPALKVCIQTNDRKTQDPHIPVIPVTLTDICLEEKQQRYAEPTNPKTFCIQNKVWQQKEGTENVNILSLETENTRLGAVLEGVAFETGKDCLVIPAKENRQSGRPELLSSLLQGATYEEEQQHGQDHVNIILEGVPCKQELKQDHQNISFQELQHSTELELHSTLATNQSKFQEEQNSSTHVENVTSFQELLNQSGELHNDEQQAVGPQDIIPSVPHNTERPMDWNQLNSVSKRDAHKEDQNYEDMPSEEAQQLTELKYPDILSTMCGNYEQEQPGVQQQQDCVMEDSSNKTEHHYLDLFHQEDQPPVIPKTSFSFQGTSGDKNQEETQAIKNSISDTVLTKVEGHQYVPNLVDLQAAHENVAFPLGIDLQNLPYMTTLPEDVAMHIIEQKHPDTSQLLLLEQISTPYEEKEKQEAQACAYSGSKVIAYIEEQESQELSVSRDTSILLGNESHEKEPQRKLECGDSGSEGLYEKEDQDHQGPVYLEMKQPLLLAEFNALPLNVTPGEELCISNDNRNVGKLEIYPLDEEPEERDDQNKMHIFACFKEKEMTQGQEEQQPTVPPQAGGNTEKEPQDSWQSQKATSMPYEVQEQREQLKQGMTCEEYQKEKQGLSNTTFSCSTREDEGHI</sequence>
<feature type="region of interest" description="Disordered" evidence="1">
    <location>
        <begin position="549"/>
        <end position="577"/>
    </location>
</feature>
<accession>A0ABQ7T3W4</accession>
<feature type="region of interest" description="Disordered" evidence="1">
    <location>
        <begin position="47"/>
        <end position="72"/>
    </location>
</feature>
<organism evidence="2 3">
    <name type="scientific">Phrynosoma platyrhinos</name>
    <name type="common">Desert horned lizard</name>
    <dbReference type="NCBI Taxonomy" id="52577"/>
    <lineage>
        <taxon>Eukaryota</taxon>
        <taxon>Metazoa</taxon>
        <taxon>Chordata</taxon>
        <taxon>Craniata</taxon>
        <taxon>Vertebrata</taxon>
        <taxon>Euteleostomi</taxon>
        <taxon>Lepidosauria</taxon>
        <taxon>Squamata</taxon>
        <taxon>Bifurcata</taxon>
        <taxon>Unidentata</taxon>
        <taxon>Episquamata</taxon>
        <taxon>Toxicofera</taxon>
        <taxon>Iguania</taxon>
        <taxon>Phrynosomatidae</taxon>
        <taxon>Phrynosomatinae</taxon>
        <taxon>Phrynosoma</taxon>
    </lineage>
</organism>